<reference evidence="11 12" key="1">
    <citation type="submission" date="2019-10" db="EMBL/GenBank/DDBJ databases">
        <authorList>
            <person name="Blom J."/>
        </authorList>
    </citation>
    <scope>NUCLEOTIDE SEQUENCE [LARGE SCALE GENOMIC DNA]</scope>
    <source>
        <strain evidence="11 12">ES3154-GLU</strain>
    </source>
</reference>
<evidence type="ECO:0000256" key="3">
    <source>
        <dbReference type="ARBA" id="ARBA00022553"/>
    </source>
</evidence>
<evidence type="ECO:0000256" key="7">
    <source>
        <dbReference type="RuleBase" id="RU004326"/>
    </source>
</evidence>
<evidence type="ECO:0000313" key="12">
    <source>
        <dbReference type="Proteomes" id="UP000419017"/>
    </source>
</evidence>
<dbReference type="InterPro" id="IPR005844">
    <property type="entry name" value="A-D-PHexomutase_a/b/a-I"/>
</dbReference>
<protein>
    <submittedName>
        <fullName evidence="11">Phosphomannomutase</fullName>
    </submittedName>
</protein>
<keyword evidence="6" id="KW-0413">Isomerase</keyword>
<dbReference type="InterPro" id="IPR036900">
    <property type="entry name" value="A-D-PHexomutase_C_sf"/>
</dbReference>
<evidence type="ECO:0000259" key="9">
    <source>
        <dbReference type="Pfam" id="PF02879"/>
    </source>
</evidence>
<evidence type="ECO:0000259" key="10">
    <source>
        <dbReference type="Pfam" id="PF02880"/>
    </source>
</evidence>
<evidence type="ECO:0000256" key="1">
    <source>
        <dbReference type="ARBA" id="ARBA00001946"/>
    </source>
</evidence>
<keyword evidence="4 7" id="KW-0479">Metal-binding</keyword>
<dbReference type="RefSeq" id="WP_156683845.1">
    <property type="nucleotide sequence ID" value="NZ_CABWIB010000001.1"/>
</dbReference>
<organism evidence="11 12">
    <name type="scientific">Oceanivirga miroungae</name>
    <dbReference type="NCBI Taxonomy" id="1130046"/>
    <lineage>
        <taxon>Bacteria</taxon>
        <taxon>Fusobacteriati</taxon>
        <taxon>Fusobacteriota</taxon>
        <taxon>Fusobacteriia</taxon>
        <taxon>Fusobacteriales</taxon>
        <taxon>Leptotrichiaceae</taxon>
        <taxon>Oceanivirga</taxon>
    </lineage>
</organism>
<dbReference type="SUPFAM" id="SSF55957">
    <property type="entry name" value="Phosphoglucomutase, C-terminal domain"/>
    <property type="match status" value="1"/>
</dbReference>
<sequence length="575" mass="65400">MDYKKNYENWLNYENLDEELRKDLLSIKDDEKEINDRFYQELEFGTAGLRGKLGAGTNRMNYLVIARATRALAEVILDVGKEAREKGIVFAYDCRIMSTEFAKEAALIMASAGIKTYLFEDLRPTPELSFAVRYLSCISGVNITASHNPKEYNGYKVYWEEGSQIKDDIASKVLAKMKNISYFKDYKSLTYEQAIESGMLEIVGEKIDRAYYEKVKQESLRDESELDKSVKIVYTPLHGAGNVGVRTMLAETNYKNVFVVEEEEKPNGHFPTTPYPNPEFPVVFEYANRLAKKVSADIIIATDPDADRLAIEVVHKGEIIPINGNQAGVLIINYVLSTLSEKGKMPKNPAIVKSIVTGDMGTAICKKYGVEMIDVLTGFKNICALSNRWEKTKEKTYVMGYEESVGYNVGTFVRDKDGVTAAMLFSEMAAYYKKQGLTLIDVLENLFKEVGYYSEKGVSIVLEGIEGQERIARMMVEFRNKFPRTIKDSKAIQTIDYKTQEKTNLENNEVSLIDMEKTNAFRVNYDDESWYTLRPSGTEPKIKLYTYVKASTKEESISKLEEFQKVVLEVIHSIK</sequence>
<dbReference type="Pfam" id="PF02878">
    <property type="entry name" value="PGM_PMM_I"/>
    <property type="match status" value="1"/>
</dbReference>
<dbReference type="CDD" id="cd05799">
    <property type="entry name" value="PGM2"/>
    <property type="match status" value="1"/>
</dbReference>
<dbReference type="GO" id="GO:0005975">
    <property type="term" value="P:carbohydrate metabolic process"/>
    <property type="evidence" value="ECO:0007669"/>
    <property type="project" value="InterPro"/>
</dbReference>
<evidence type="ECO:0000313" key="11">
    <source>
        <dbReference type="EMBL" id="VWL85883.1"/>
    </source>
</evidence>
<dbReference type="GO" id="GO:0008973">
    <property type="term" value="F:phosphopentomutase activity"/>
    <property type="evidence" value="ECO:0007669"/>
    <property type="project" value="TreeGrafter"/>
</dbReference>
<dbReference type="GO" id="GO:0000287">
    <property type="term" value="F:magnesium ion binding"/>
    <property type="evidence" value="ECO:0007669"/>
    <property type="project" value="InterPro"/>
</dbReference>
<evidence type="ECO:0000256" key="6">
    <source>
        <dbReference type="ARBA" id="ARBA00023235"/>
    </source>
</evidence>
<dbReference type="InterPro" id="IPR005846">
    <property type="entry name" value="A-D-PHexomutase_a/b/a-III"/>
</dbReference>
<dbReference type="Proteomes" id="UP000419017">
    <property type="component" value="Unassembled WGS sequence"/>
</dbReference>
<evidence type="ECO:0000256" key="4">
    <source>
        <dbReference type="ARBA" id="ARBA00022723"/>
    </source>
</evidence>
<gene>
    <name evidence="11" type="ORF">OMES3154_01169</name>
</gene>
<dbReference type="GO" id="GO:0006166">
    <property type="term" value="P:purine ribonucleoside salvage"/>
    <property type="evidence" value="ECO:0007669"/>
    <property type="project" value="TreeGrafter"/>
</dbReference>
<dbReference type="Gene3D" id="3.40.120.10">
    <property type="entry name" value="Alpha-D-Glucose-1,6-Bisphosphate, subunit A, domain 3"/>
    <property type="match status" value="3"/>
</dbReference>
<feature type="domain" description="Alpha-D-phosphohexomutase alpha/beta/alpha" evidence="10">
    <location>
        <begin position="323"/>
        <end position="447"/>
    </location>
</feature>
<dbReference type="PANTHER" id="PTHR45745">
    <property type="entry name" value="PHOSPHOMANNOMUTASE 45A"/>
    <property type="match status" value="1"/>
</dbReference>
<name>A0A6I8MF33_9FUSO</name>
<dbReference type="Pfam" id="PF02879">
    <property type="entry name" value="PGM_PMM_II"/>
    <property type="match status" value="1"/>
</dbReference>
<dbReference type="Gene3D" id="3.30.310.50">
    <property type="entry name" value="Alpha-D-phosphohexomutase, C-terminal domain"/>
    <property type="match status" value="1"/>
</dbReference>
<comment type="similarity">
    <text evidence="2 7">Belongs to the phosphohexose mutase family.</text>
</comment>
<evidence type="ECO:0000259" key="8">
    <source>
        <dbReference type="Pfam" id="PF02878"/>
    </source>
</evidence>
<keyword evidence="3" id="KW-0597">Phosphoprotein</keyword>
<keyword evidence="12" id="KW-1185">Reference proteome</keyword>
<dbReference type="InterPro" id="IPR016055">
    <property type="entry name" value="A-D-PHexomutase_a/b/a-I/II/III"/>
</dbReference>
<dbReference type="AlphaFoldDB" id="A0A6I8MF33"/>
<evidence type="ECO:0000256" key="5">
    <source>
        <dbReference type="ARBA" id="ARBA00022842"/>
    </source>
</evidence>
<feature type="domain" description="Alpha-D-phosphohexomutase alpha/beta/alpha" evidence="9">
    <location>
        <begin position="210"/>
        <end position="311"/>
    </location>
</feature>
<dbReference type="SUPFAM" id="SSF53738">
    <property type="entry name" value="Phosphoglucomutase, first 3 domains"/>
    <property type="match status" value="3"/>
</dbReference>
<dbReference type="InterPro" id="IPR005845">
    <property type="entry name" value="A-D-PHexomutase_a/b/a-II"/>
</dbReference>
<dbReference type="PRINTS" id="PR00509">
    <property type="entry name" value="PGMPMM"/>
</dbReference>
<dbReference type="Pfam" id="PF02880">
    <property type="entry name" value="PGM_PMM_III"/>
    <property type="match status" value="1"/>
</dbReference>
<dbReference type="InterPro" id="IPR005841">
    <property type="entry name" value="Alpha-D-phosphohexomutase_SF"/>
</dbReference>
<dbReference type="PROSITE" id="PS00710">
    <property type="entry name" value="PGM_PMM"/>
    <property type="match status" value="1"/>
</dbReference>
<proteinExistence type="inferred from homology"/>
<comment type="cofactor">
    <cofactor evidence="1">
        <name>Mg(2+)</name>
        <dbReference type="ChEBI" id="CHEBI:18420"/>
    </cofactor>
</comment>
<feature type="domain" description="Alpha-D-phosphohexomutase alpha/beta/alpha" evidence="8">
    <location>
        <begin position="43"/>
        <end position="181"/>
    </location>
</feature>
<keyword evidence="5 7" id="KW-0460">Magnesium</keyword>
<dbReference type="InterPro" id="IPR016066">
    <property type="entry name" value="A-D-PHexomutase_CS"/>
</dbReference>
<accession>A0A6I8MF33</accession>
<dbReference type="EMBL" id="CABWIB010000001">
    <property type="protein sequence ID" value="VWL85883.1"/>
    <property type="molecule type" value="Genomic_DNA"/>
</dbReference>
<evidence type="ECO:0000256" key="2">
    <source>
        <dbReference type="ARBA" id="ARBA00010231"/>
    </source>
</evidence>
<dbReference type="PANTHER" id="PTHR45745:SF1">
    <property type="entry name" value="PHOSPHOGLUCOMUTASE 2B-RELATED"/>
    <property type="match status" value="1"/>
</dbReference>